<dbReference type="EMBL" id="KB446537">
    <property type="protein sequence ID" value="EME46897.1"/>
    <property type="molecule type" value="Genomic_DNA"/>
</dbReference>
<feature type="region of interest" description="Disordered" evidence="1">
    <location>
        <begin position="189"/>
        <end position="226"/>
    </location>
</feature>
<feature type="compositionally biased region" description="Polar residues" evidence="1">
    <location>
        <begin position="215"/>
        <end position="226"/>
    </location>
</feature>
<dbReference type="AlphaFoldDB" id="N1PU36"/>
<accession>N1PU36</accession>
<keyword evidence="3" id="KW-1185">Reference proteome</keyword>
<reference evidence="3" key="1">
    <citation type="journal article" date="2012" name="PLoS Genet.">
        <title>The genomes of the fungal plant pathogens Cladosporium fulvum and Dothistroma septosporum reveal adaptation to different hosts and lifestyles but also signatures of common ancestry.</title>
        <authorList>
            <person name="de Wit P.J.G.M."/>
            <person name="van der Burgt A."/>
            <person name="Oekmen B."/>
            <person name="Stergiopoulos I."/>
            <person name="Abd-Elsalam K.A."/>
            <person name="Aerts A.L."/>
            <person name="Bahkali A.H."/>
            <person name="Beenen H.G."/>
            <person name="Chettri P."/>
            <person name="Cox M.P."/>
            <person name="Datema E."/>
            <person name="de Vries R.P."/>
            <person name="Dhillon B."/>
            <person name="Ganley A.R."/>
            <person name="Griffiths S.A."/>
            <person name="Guo Y."/>
            <person name="Hamelin R.C."/>
            <person name="Henrissat B."/>
            <person name="Kabir M.S."/>
            <person name="Jashni M.K."/>
            <person name="Kema G."/>
            <person name="Klaubauf S."/>
            <person name="Lapidus A."/>
            <person name="Levasseur A."/>
            <person name="Lindquist E."/>
            <person name="Mehrabi R."/>
            <person name="Ohm R.A."/>
            <person name="Owen T.J."/>
            <person name="Salamov A."/>
            <person name="Schwelm A."/>
            <person name="Schijlen E."/>
            <person name="Sun H."/>
            <person name="van den Burg H.A."/>
            <person name="van Ham R.C.H.J."/>
            <person name="Zhang S."/>
            <person name="Goodwin S.B."/>
            <person name="Grigoriev I.V."/>
            <person name="Collemare J."/>
            <person name="Bradshaw R.E."/>
        </authorList>
    </citation>
    <scope>NUCLEOTIDE SEQUENCE [LARGE SCALE GENOMIC DNA]</scope>
    <source>
        <strain evidence="3">NZE10 / CBS 128990</strain>
    </source>
</reference>
<reference evidence="2 3" key="2">
    <citation type="journal article" date="2012" name="PLoS Pathog.">
        <title>Diverse lifestyles and strategies of plant pathogenesis encoded in the genomes of eighteen Dothideomycetes fungi.</title>
        <authorList>
            <person name="Ohm R.A."/>
            <person name="Feau N."/>
            <person name="Henrissat B."/>
            <person name="Schoch C.L."/>
            <person name="Horwitz B.A."/>
            <person name="Barry K.W."/>
            <person name="Condon B.J."/>
            <person name="Copeland A.C."/>
            <person name="Dhillon B."/>
            <person name="Glaser F."/>
            <person name="Hesse C.N."/>
            <person name="Kosti I."/>
            <person name="LaButti K."/>
            <person name="Lindquist E.A."/>
            <person name="Lucas S."/>
            <person name="Salamov A.A."/>
            <person name="Bradshaw R.E."/>
            <person name="Ciuffetti L."/>
            <person name="Hamelin R.C."/>
            <person name="Kema G.H.J."/>
            <person name="Lawrence C."/>
            <person name="Scott J.A."/>
            <person name="Spatafora J.W."/>
            <person name="Turgeon B.G."/>
            <person name="de Wit P.J.G.M."/>
            <person name="Zhong S."/>
            <person name="Goodwin S.B."/>
            <person name="Grigoriev I.V."/>
        </authorList>
    </citation>
    <scope>NUCLEOTIDE SEQUENCE [LARGE SCALE GENOMIC DNA]</scope>
    <source>
        <strain evidence="3">NZE10 / CBS 128990</strain>
    </source>
</reference>
<gene>
    <name evidence="2" type="ORF">DOTSEDRAFT_33422</name>
</gene>
<proteinExistence type="predicted"/>
<dbReference type="HOGENOM" id="CLU_1038371_0_0_1"/>
<dbReference type="Proteomes" id="UP000016933">
    <property type="component" value="Unassembled WGS sequence"/>
</dbReference>
<protein>
    <submittedName>
        <fullName evidence="2">Uncharacterized protein</fullName>
    </submittedName>
</protein>
<evidence type="ECO:0000256" key="1">
    <source>
        <dbReference type="SAM" id="MobiDB-lite"/>
    </source>
</evidence>
<organism evidence="2 3">
    <name type="scientific">Dothistroma septosporum (strain NZE10 / CBS 128990)</name>
    <name type="common">Red band needle blight fungus</name>
    <name type="synonym">Mycosphaerella pini</name>
    <dbReference type="NCBI Taxonomy" id="675120"/>
    <lineage>
        <taxon>Eukaryota</taxon>
        <taxon>Fungi</taxon>
        <taxon>Dikarya</taxon>
        <taxon>Ascomycota</taxon>
        <taxon>Pezizomycotina</taxon>
        <taxon>Dothideomycetes</taxon>
        <taxon>Dothideomycetidae</taxon>
        <taxon>Mycosphaerellales</taxon>
        <taxon>Mycosphaerellaceae</taxon>
        <taxon>Dothistroma</taxon>
    </lineage>
</organism>
<name>N1PU36_DOTSN</name>
<evidence type="ECO:0000313" key="3">
    <source>
        <dbReference type="Proteomes" id="UP000016933"/>
    </source>
</evidence>
<evidence type="ECO:0000313" key="2">
    <source>
        <dbReference type="EMBL" id="EME46897.1"/>
    </source>
</evidence>
<sequence>MTSTVPLDFRTTWLHAERKNQPEVELHDSMRASLQAEQETGVSDDIGAIRTMHRHPADIVLEERPQGRHLIDLLASSLTKLINPSSNGENPAKIFVATVEGSSSLVRSERFPSLRRCERICPKDHRFDRLAWYATCTGALPKVECQERRSRITPWKEREICDGTRPLRLDIAGQTTEYQTRCKTCSAVPDTPIPKAGRNSSRSRQSARQKPAHGITNSSPSTFDKNRLSNETVSRLHAMTTLPQLRSTSKLRFERRRHIAIQVVRKAV</sequence>